<dbReference type="Proteomes" id="UP000887577">
    <property type="component" value="Unplaced"/>
</dbReference>
<dbReference type="WBParaSite" id="PSU_v2.g12882.t1">
    <property type="protein sequence ID" value="PSU_v2.g12882.t1"/>
    <property type="gene ID" value="PSU_v2.g12882"/>
</dbReference>
<reference evidence="2" key="1">
    <citation type="submission" date="2022-11" db="UniProtKB">
        <authorList>
            <consortium name="WormBaseParasite"/>
        </authorList>
    </citation>
    <scope>IDENTIFICATION</scope>
</reference>
<accession>A0A914XY56</accession>
<protein>
    <submittedName>
        <fullName evidence="2">Uncharacterized protein</fullName>
    </submittedName>
</protein>
<dbReference type="AlphaFoldDB" id="A0A914XY56"/>
<keyword evidence="1" id="KW-1185">Reference proteome</keyword>
<evidence type="ECO:0000313" key="1">
    <source>
        <dbReference type="Proteomes" id="UP000887577"/>
    </source>
</evidence>
<organism evidence="1 2">
    <name type="scientific">Panagrolaimus superbus</name>
    <dbReference type="NCBI Taxonomy" id="310955"/>
    <lineage>
        <taxon>Eukaryota</taxon>
        <taxon>Metazoa</taxon>
        <taxon>Ecdysozoa</taxon>
        <taxon>Nematoda</taxon>
        <taxon>Chromadorea</taxon>
        <taxon>Rhabditida</taxon>
        <taxon>Tylenchina</taxon>
        <taxon>Panagrolaimomorpha</taxon>
        <taxon>Panagrolaimoidea</taxon>
        <taxon>Panagrolaimidae</taxon>
        <taxon>Panagrolaimus</taxon>
    </lineage>
</organism>
<name>A0A914XY56_9BILA</name>
<proteinExistence type="predicted"/>
<evidence type="ECO:0000313" key="2">
    <source>
        <dbReference type="WBParaSite" id="PSU_v2.g12882.t1"/>
    </source>
</evidence>
<sequence>MIADLCALFPNFHGIQLVGNGLNRFLSKTRFADRGFFPAPTTGWTGIKITVLVVEAAATATSESMTSTPTPRITPIPIETASNIEPTEDCERFKPVKQQEISTPPSCNPVQITDEDIFHRFNVANISELYSLPQFLNDSFFSHQLFLSYRG</sequence>